<evidence type="ECO:0000313" key="2">
    <source>
        <dbReference type="Proteomes" id="UP000740727"/>
    </source>
</evidence>
<comment type="caution">
    <text evidence="1">The sequence shown here is derived from an EMBL/GenBank/DDBJ whole genome shotgun (WGS) entry which is preliminary data.</text>
</comment>
<protein>
    <submittedName>
        <fullName evidence="1">Uncharacterized protein</fullName>
    </submittedName>
</protein>
<gene>
    <name evidence="1" type="ORF">EBT44_02920</name>
</gene>
<dbReference type="AlphaFoldDB" id="A0A965GCX8"/>
<dbReference type="Proteomes" id="UP000740727">
    <property type="component" value="Unassembled WGS sequence"/>
</dbReference>
<sequence length="477" mass="51390">MSAQLMLPPCANADQRMCIDGLALSTGTTGNAKLEEATLDHEVRSLTTPADPVTGLPAGGGPSLWNSPTIANKAGSKSYGVAVRVTYFQNREKIGSAGKRNNPISLQSMRVSVFPISVVSGKYYDLESYKSVNSDGAQSYGIRQKGNGYDNLQDCAWTETGSCAKYGDFAENTRVSLTLRMGSEMTGWLYGRMKDVNVAVTPLDKTFNKITIEGAPIAAPGAYGVIKKSELKNNPKIDERIRLSYGEFGYNEMINSPTSGGGGYDPVGNFADFAAFEPILKTMPSARAQWVISSGASANGYQPQVTSQCFKDKTKLLGIVTTNALIYENGAPEFRDGTLNYKVAGLHHTEDGVTLTRGTYDLAIRSETARCVYGFTDAPFQASISVIGSDGQEQTIATESIREDAKREWLFLSAQNFTFSSPVIKVKLTQEKKLSATKPTPPIAKKSATQTITCVKGKLVKKVSGTAPKCPAGYKKR</sequence>
<accession>A0A965GCX8</accession>
<organism evidence="1 2">
    <name type="scientific">Candidatus Fonsibacter lacus</name>
    <dbReference type="NCBI Taxonomy" id="2576439"/>
    <lineage>
        <taxon>Bacteria</taxon>
        <taxon>Pseudomonadati</taxon>
        <taxon>Pseudomonadota</taxon>
        <taxon>Alphaproteobacteria</taxon>
        <taxon>Candidatus Pelagibacterales</taxon>
        <taxon>Candidatus Pelagibacterales incertae sedis</taxon>
        <taxon>Candidatus Fonsibacter</taxon>
    </lineage>
</organism>
<proteinExistence type="predicted"/>
<dbReference type="EMBL" id="RFXN01000024">
    <property type="protein sequence ID" value="NBR93783.1"/>
    <property type="molecule type" value="Genomic_DNA"/>
</dbReference>
<reference evidence="1" key="1">
    <citation type="submission" date="2018-10" db="EMBL/GenBank/DDBJ databases">
        <title>Iterative Subtractive Binning of Freshwater Chronoseries Metagenomes Recovers Nearly Complete Genomes from over Four Hundred Novel Species.</title>
        <authorList>
            <person name="Rodriguez-R L.M."/>
            <person name="Tsementzi D."/>
            <person name="Luo C."/>
            <person name="Konstantinidis K.T."/>
        </authorList>
    </citation>
    <scope>NUCLEOTIDE SEQUENCE</scope>
    <source>
        <strain evidence="1">WB5_2A_028</strain>
    </source>
</reference>
<evidence type="ECO:0000313" key="1">
    <source>
        <dbReference type="EMBL" id="NBR93783.1"/>
    </source>
</evidence>
<name>A0A965GCX8_9PROT</name>